<proteinExistence type="predicted"/>
<gene>
    <name evidence="2" type="ORF">PITC_032350</name>
</gene>
<feature type="region of interest" description="Disordered" evidence="1">
    <location>
        <begin position="1"/>
        <end position="49"/>
    </location>
</feature>
<evidence type="ECO:0000313" key="2">
    <source>
        <dbReference type="EMBL" id="KGO74997.1"/>
    </source>
</evidence>
<evidence type="ECO:0000313" key="3">
    <source>
        <dbReference type="Proteomes" id="UP000030104"/>
    </source>
</evidence>
<evidence type="ECO:0000256" key="1">
    <source>
        <dbReference type="SAM" id="MobiDB-lite"/>
    </source>
</evidence>
<sequence length="228" mass="26013">MGFLSGKLRSKPQRKLSDPTYETPAYGQQPVIPPMTQPEQSKFGPHFQKGPQQEEIYNRRATGEIIPPGHPDLHDRAHSFHQPRQHHAYSDPFETRPETWSSQMNAEHTEYHVAGDIKDPQALQNEVDAHAAYHLRVGSKHPFIPAHGPMIKTGIAAAQAMVTRENLVVQGRDGFVHKYPQAYKTETALQKHDLEVERRRKAAEKKRGVHTILNANYDKWAKEARKQT</sequence>
<dbReference type="EMBL" id="JQGA01000558">
    <property type="protein sequence ID" value="KGO74997.1"/>
    <property type="molecule type" value="Genomic_DNA"/>
</dbReference>
<accession>A0A0A2L4G6</accession>
<dbReference type="HOGENOM" id="CLU_1235388_0_0_1"/>
<dbReference type="Proteomes" id="UP000030104">
    <property type="component" value="Unassembled WGS sequence"/>
</dbReference>
<protein>
    <submittedName>
        <fullName evidence="2">Uncharacterized protein</fullName>
    </submittedName>
</protein>
<organism evidence="2 3">
    <name type="scientific">Penicillium italicum</name>
    <name type="common">Blue mold</name>
    <dbReference type="NCBI Taxonomy" id="40296"/>
    <lineage>
        <taxon>Eukaryota</taxon>
        <taxon>Fungi</taxon>
        <taxon>Dikarya</taxon>
        <taxon>Ascomycota</taxon>
        <taxon>Pezizomycotina</taxon>
        <taxon>Eurotiomycetes</taxon>
        <taxon>Eurotiomycetidae</taxon>
        <taxon>Eurotiales</taxon>
        <taxon>Aspergillaceae</taxon>
        <taxon>Penicillium</taxon>
    </lineage>
</organism>
<dbReference type="OMA" id="HHAYSDP"/>
<comment type="caution">
    <text evidence="2">The sequence shown here is derived from an EMBL/GenBank/DDBJ whole genome shotgun (WGS) entry which is preliminary data.</text>
</comment>
<dbReference type="AlphaFoldDB" id="A0A0A2L4G6"/>
<name>A0A0A2L4G6_PENIT</name>
<dbReference type="OrthoDB" id="4498107at2759"/>
<reference evidence="2 3" key="1">
    <citation type="journal article" date="2015" name="Mol. Plant Microbe Interact.">
        <title>Genome, transcriptome, and functional analyses of Penicillium expansum provide new insights into secondary metabolism and pathogenicity.</title>
        <authorList>
            <person name="Ballester A.R."/>
            <person name="Marcet-Houben M."/>
            <person name="Levin E."/>
            <person name="Sela N."/>
            <person name="Selma-Lazaro C."/>
            <person name="Carmona L."/>
            <person name="Wisniewski M."/>
            <person name="Droby S."/>
            <person name="Gonzalez-Candelas L."/>
            <person name="Gabaldon T."/>
        </authorList>
    </citation>
    <scope>NUCLEOTIDE SEQUENCE [LARGE SCALE GENOMIC DNA]</scope>
    <source>
        <strain evidence="2 3">PHI-1</strain>
    </source>
</reference>
<keyword evidence="3" id="KW-1185">Reference proteome</keyword>
<dbReference type="PhylomeDB" id="A0A0A2L4G6"/>